<dbReference type="FunFam" id="3.40.50.2000:FF:000107">
    <property type="entry name" value="Glycosyltransferase"/>
    <property type="match status" value="1"/>
</dbReference>
<dbReference type="GO" id="GO:0035251">
    <property type="term" value="F:UDP-glucosyltransferase activity"/>
    <property type="evidence" value="ECO:0007669"/>
    <property type="project" value="TreeGrafter"/>
</dbReference>
<dbReference type="Gene3D" id="3.40.50.2000">
    <property type="entry name" value="Glycogen Phosphorylase B"/>
    <property type="match status" value="2"/>
</dbReference>
<accession>A0A7J6VH20</accession>
<gene>
    <name evidence="6" type="ORF">FRX31_026336</name>
</gene>
<dbReference type="EMBL" id="JABWDY010032592">
    <property type="protein sequence ID" value="KAF5184077.1"/>
    <property type="molecule type" value="Genomic_DNA"/>
</dbReference>
<dbReference type="CDD" id="cd03784">
    <property type="entry name" value="GT1_Gtf-like"/>
    <property type="match status" value="1"/>
</dbReference>
<keyword evidence="3" id="KW-0328">Glycosyltransferase</keyword>
<dbReference type="OrthoDB" id="5835829at2759"/>
<keyword evidence="2 3" id="KW-0808">Transferase</keyword>
<comment type="similarity">
    <text evidence="1 3">Belongs to the UDP-glycosyltransferase family.</text>
</comment>
<dbReference type="PANTHER" id="PTHR48047">
    <property type="entry name" value="GLYCOSYLTRANSFERASE"/>
    <property type="match status" value="1"/>
</dbReference>
<feature type="domain" description="Glycosyltransferase N-terminal" evidence="5">
    <location>
        <begin position="8"/>
        <end position="250"/>
    </location>
</feature>
<organism evidence="6 7">
    <name type="scientific">Thalictrum thalictroides</name>
    <name type="common">Rue-anemone</name>
    <name type="synonym">Anemone thalictroides</name>
    <dbReference type="NCBI Taxonomy" id="46969"/>
    <lineage>
        <taxon>Eukaryota</taxon>
        <taxon>Viridiplantae</taxon>
        <taxon>Streptophyta</taxon>
        <taxon>Embryophyta</taxon>
        <taxon>Tracheophyta</taxon>
        <taxon>Spermatophyta</taxon>
        <taxon>Magnoliopsida</taxon>
        <taxon>Ranunculales</taxon>
        <taxon>Ranunculaceae</taxon>
        <taxon>Thalictroideae</taxon>
        <taxon>Thalictrum</taxon>
    </lineage>
</organism>
<dbReference type="PROSITE" id="PS00375">
    <property type="entry name" value="UDPGT"/>
    <property type="match status" value="1"/>
</dbReference>
<sequence length="471" mass="52090">MASSQPHVVIFPYMAQGHTLPLLDLSKALAGIGVKITIITTPLNEPSIQTYISKNHDIHLKVIPFPCVDDLPKGCENTAHLPSMNFLVPFLYATKGLQLPFHQILQDMSNSDEGLPLCVISDFFLGWTLETCRSFGIPRLVFHGMGVLSMAICKTVWVHAPHLTATSDSEPLHLPGLNLPFMLSTAELPETLRTPNHDDRYSKFVSEVGEADVESWGIIVNSFLELEQPHVKSFESFYQNGAKAWCLGPLLLYNDLEKIPEQYPTARCMKWLTEQAMPASVIYVSFGTQADVSEDQLDEVAFGLETSGYSFLWVVRSSTWFPPKGLEERIKNKGMIVSDWVDQRRILGHRSTGGFLSHCGWNSVLESLSIGVPILSWPMMAEQSLNAKLVVDGFGAGVKIPMESGLEAEHQIIGRKAICQGVRELMGGKKASYVRERAQALGRAGTRAVQEGGSSHETLTRLIDTLRAAQN</sequence>
<evidence type="ECO:0000259" key="5">
    <source>
        <dbReference type="Pfam" id="PF26168"/>
    </source>
</evidence>
<comment type="caution">
    <text evidence="6">The sequence shown here is derived from an EMBL/GenBank/DDBJ whole genome shotgun (WGS) entry which is preliminary data.</text>
</comment>
<reference evidence="6 7" key="1">
    <citation type="submission" date="2020-06" db="EMBL/GenBank/DDBJ databases">
        <title>Transcriptomic and genomic resources for Thalictrum thalictroides and T. hernandezii: Facilitating candidate gene discovery in an emerging model plant lineage.</title>
        <authorList>
            <person name="Arias T."/>
            <person name="Riano-Pachon D.M."/>
            <person name="Di Stilio V.S."/>
        </authorList>
    </citation>
    <scope>NUCLEOTIDE SEQUENCE [LARGE SCALE GENOMIC DNA]</scope>
    <source>
        <strain evidence="7">cv. WT478/WT964</strain>
        <tissue evidence="6">Leaves</tissue>
    </source>
</reference>
<proteinExistence type="inferred from homology"/>
<dbReference type="InterPro" id="IPR035595">
    <property type="entry name" value="UDP_glycos_trans_CS"/>
</dbReference>
<keyword evidence="7" id="KW-1185">Reference proteome</keyword>
<evidence type="ECO:0000256" key="4">
    <source>
        <dbReference type="RuleBase" id="RU362057"/>
    </source>
</evidence>
<dbReference type="PANTHER" id="PTHR48047:SF185">
    <property type="entry name" value="GLYCOSYLTRANSFERASE"/>
    <property type="match status" value="1"/>
</dbReference>
<evidence type="ECO:0000256" key="1">
    <source>
        <dbReference type="ARBA" id="ARBA00009995"/>
    </source>
</evidence>
<dbReference type="Proteomes" id="UP000554482">
    <property type="component" value="Unassembled WGS sequence"/>
</dbReference>
<dbReference type="EC" id="2.4.1.-" evidence="4"/>
<protein>
    <recommendedName>
        <fullName evidence="4">Glycosyltransferase</fullName>
        <ecNumber evidence="4">2.4.1.-</ecNumber>
    </recommendedName>
</protein>
<dbReference type="InterPro" id="IPR058980">
    <property type="entry name" value="Glyco_transf_N"/>
</dbReference>
<dbReference type="InterPro" id="IPR002213">
    <property type="entry name" value="UDP_glucos_trans"/>
</dbReference>
<evidence type="ECO:0000256" key="3">
    <source>
        <dbReference type="RuleBase" id="RU003718"/>
    </source>
</evidence>
<dbReference type="SUPFAM" id="SSF53756">
    <property type="entry name" value="UDP-Glycosyltransferase/glycogen phosphorylase"/>
    <property type="match status" value="1"/>
</dbReference>
<dbReference type="Pfam" id="PF26168">
    <property type="entry name" value="Glyco_transf_N"/>
    <property type="match status" value="1"/>
</dbReference>
<evidence type="ECO:0000313" key="6">
    <source>
        <dbReference type="EMBL" id="KAF5184077.1"/>
    </source>
</evidence>
<dbReference type="Pfam" id="PF00201">
    <property type="entry name" value="UDPGT"/>
    <property type="match status" value="1"/>
</dbReference>
<evidence type="ECO:0000256" key="2">
    <source>
        <dbReference type="ARBA" id="ARBA00022679"/>
    </source>
</evidence>
<name>A0A7J6VH20_THATH</name>
<evidence type="ECO:0000313" key="7">
    <source>
        <dbReference type="Proteomes" id="UP000554482"/>
    </source>
</evidence>
<dbReference type="AlphaFoldDB" id="A0A7J6VH20"/>